<evidence type="ECO:0000313" key="3">
    <source>
        <dbReference type="Proteomes" id="UP000038010"/>
    </source>
</evidence>
<comment type="caution">
    <text evidence="2">The sequence shown here is derived from an EMBL/GenBank/DDBJ whole genome shotgun (WGS) entry which is preliminary data.</text>
</comment>
<dbReference type="Gene3D" id="3.40.50.720">
    <property type="entry name" value="NAD(P)-binding Rossmann-like Domain"/>
    <property type="match status" value="1"/>
</dbReference>
<dbReference type="SUPFAM" id="SSF50129">
    <property type="entry name" value="GroES-like"/>
    <property type="match status" value="1"/>
</dbReference>
<dbReference type="STRING" id="1664694.A0A0N1HN64"/>
<name>A0A0N1HN64_9EURO</name>
<dbReference type="PANTHER" id="PTHR45033">
    <property type="match status" value="1"/>
</dbReference>
<dbReference type="InterPro" id="IPR052711">
    <property type="entry name" value="Zinc_ADH-like"/>
</dbReference>
<feature type="domain" description="Enoyl reductase (ER)" evidence="1">
    <location>
        <begin position="2"/>
        <end position="299"/>
    </location>
</feature>
<accession>A0A0N1HN64</accession>
<dbReference type="Pfam" id="PF08240">
    <property type="entry name" value="ADH_N"/>
    <property type="match status" value="1"/>
</dbReference>
<dbReference type="Pfam" id="PF00107">
    <property type="entry name" value="ADH_zinc_N"/>
    <property type="match status" value="1"/>
</dbReference>
<dbReference type="PANTHER" id="PTHR45033:SF2">
    <property type="entry name" value="ZINC-TYPE ALCOHOL DEHYDROGENASE-LIKE PROTEIN C1773.06C"/>
    <property type="match status" value="1"/>
</dbReference>
<dbReference type="InterPro" id="IPR011032">
    <property type="entry name" value="GroES-like_sf"/>
</dbReference>
<dbReference type="InterPro" id="IPR013149">
    <property type="entry name" value="ADH-like_C"/>
</dbReference>
<reference evidence="2 3" key="1">
    <citation type="submission" date="2015-06" db="EMBL/GenBank/DDBJ databases">
        <title>Draft genome of the ant-associated black yeast Phialophora attae CBS 131958.</title>
        <authorList>
            <person name="Moreno L.F."/>
            <person name="Stielow B.J."/>
            <person name="de Hoog S."/>
            <person name="Vicente V.A."/>
            <person name="Weiss V.A."/>
            <person name="de Vries M."/>
            <person name="Cruz L.M."/>
            <person name="Souza E.M."/>
        </authorList>
    </citation>
    <scope>NUCLEOTIDE SEQUENCE [LARGE SCALE GENOMIC DNA]</scope>
    <source>
        <strain evidence="2 3">CBS 131958</strain>
    </source>
</reference>
<organism evidence="2 3">
    <name type="scientific">Cyphellophora attinorum</name>
    <dbReference type="NCBI Taxonomy" id="1664694"/>
    <lineage>
        <taxon>Eukaryota</taxon>
        <taxon>Fungi</taxon>
        <taxon>Dikarya</taxon>
        <taxon>Ascomycota</taxon>
        <taxon>Pezizomycotina</taxon>
        <taxon>Eurotiomycetes</taxon>
        <taxon>Chaetothyriomycetidae</taxon>
        <taxon>Chaetothyriales</taxon>
        <taxon>Cyphellophoraceae</taxon>
        <taxon>Cyphellophora</taxon>
    </lineage>
</organism>
<proteinExistence type="predicted"/>
<dbReference type="AlphaFoldDB" id="A0A0N1HN64"/>
<dbReference type="GeneID" id="28738082"/>
<dbReference type="Gene3D" id="3.90.180.10">
    <property type="entry name" value="Medium-chain alcohol dehydrogenases, catalytic domain"/>
    <property type="match status" value="2"/>
</dbReference>
<dbReference type="EMBL" id="LFJN01000017">
    <property type="protein sequence ID" value="KPI38856.1"/>
    <property type="molecule type" value="Genomic_DNA"/>
</dbReference>
<dbReference type="InterPro" id="IPR020843">
    <property type="entry name" value="ER"/>
</dbReference>
<sequence>MSTPKTTRQWVVKDTKNGFDAASLNYRDLIIPKGQYPFPTATPVVPCSDGAGKVVAVGPKVSEFKEGDVVATLFNQKHQAGPVKPAGIASGLGGALDGALREYGVFPETGLVRAPSNTTANEASTLVCGTGGVSLAAIQFARAAGANVIATSSSEEKLEFLKKLGANHVINYKTDQNWGETAKKLTTGGLGVDHVIEVGGPGTMKQSMLAIKLEGTITVIGFLGGATAENTPSTLDALTHLCTVRGIIVGSRQQFEDMVRAIEASDIHPVVDKKVFPFEKAVDAYQYQWDQKHVGKVVIEVGT</sequence>
<keyword evidence="3" id="KW-1185">Reference proteome</keyword>
<dbReference type="InterPro" id="IPR036291">
    <property type="entry name" value="NAD(P)-bd_dom_sf"/>
</dbReference>
<evidence type="ECO:0000313" key="2">
    <source>
        <dbReference type="EMBL" id="KPI38856.1"/>
    </source>
</evidence>
<dbReference type="InterPro" id="IPR013154">
    <property type="entry name" value="ADH-like_N"/>
</dbReference>
<dbReference type="OrthoDB" id="9930022at2759"/>
<evidence type="ECO:0000259" key="1">
    <source>
        <dbReference type="SMART" id="SM00829"/>
    </source>
</evidence>
<dbReference type="CDD" id="cd08276">
    <property type="entry name" value="MDR7"/>
    <property type="match status" value="1"/>
</dbReference>
<dbReference type="Proteomes" id="UP000038010">
    <property type="component" value="Unassembled WGS sequence"/>
</dbReference>
<dbReference type="SUPFAM" id="SSF51735">
    <property type="entry name" value="NAD(P)-binding Rossmann-fold domains"/>
    <property type="match status" value="1"/>
</dbReference>
<gene>
    <name evidence="2" type="ORF">AB675_5950</name>
</gene>
<dbReference type="VEuPathDB" id="FungiDB:AB675_5950"/>
<dbReference type="RefSeq" id="XP_017998819.1">
    <property type="nucleotide sequence ID" value="XM_018146202.1"/>
</dbReference>
<protein>
    <submittedName>
        <fullName evidence="2">Zinc-type alcohol dehydrogenase-like protein</fullName>
    </submittedName>
</protein>
<dbReference type="GO" id="GO:0016491">
    <property type="term" value="F:oxidoreductase activity"/>
    <property type="evidence" value="ECO:0007669"/>
    <property type="project" value="InterPro"/>
</dbReference>
<dbReference type="SMART" id="SM00829">
    <property type="entry name" value="PKS_ER"/>
    <property type="match status" value="1"/>
</dbReference>